<evidence type="ECO:0000313" key="2">
    <source>
        <dbReference type="EMBL" id="KKT59600.1"/>
    </source>
</evidence>
<dbReference type="PATRIC" id="fig|1618645.3.peg.684"/>
<dbReference type="AlphaFoldDB" id="A0A0G1IKC4"/>
<name>A0A0G1IKC4_9BACT</name>
<evidence type="ECO:0000256" key="1">
    <source>
        <dbReference type="SAM" id="Phobius"/>
    </source>
</evidence>
<sequence length="133" mass="14893">MKPKNNGFTLIELIVVVVIIAVFVSVIVRLASPIGLMPNYSNGERVGYVTKLSYKGLTFKTHEGQLQPGQGSQSALQEPFNFSVSKDRTDVLQKLENAAQKGTRVRLKYRQWLIMSFFLGESGYEIVEVLPTK</sequence>
<protein>
    <recommendedName>
        <fullName evidence="4">Prepilin-type N-terminal cleavage/methylation domain-containing protein</fullName>
    </recommendedName>
</protein>
<feature type="transmembrane region" description="Helical" evidence="1">
    <location>
        <begin position="6"/>
        <end position="28"/>
    </location>
</feature>
<evidence type="ECO:0008006" key="4">
    <source>
        <dbReference type="Google" id="ProtNLM"/>
    </source>
</evidence>
<reference evidence="2 3" key="1">
    <citation type="journal article" date="2015" name="Nature">
        <title>rRNA introns, odd ribosomes, and small enigmatic genomes across a large radiation of phyla.</title>
        <authorList>
            <person name="Brown C.T."/>
            <person name="Hug L.A."/>
            <person name="Thomas B.C."/>
            <person name="Sharon I."/>
            <person name="Castelle C.J."/>
            <person name="Singh A."/>
            <person name="Wilkins M.J."/>
            <person name="Williams K.H."/>
            <person name="Banfield J.F."/>
        </authorList>
    </citation>
    <scope>NUCLEOTIDE SEQUENCE [LARGE SCALE GENOMIC DNA]</scope>
</reference>
<keyword evidence="1" id="KW-0472">Membrane</keyword>
<dbReference type="Pfam" id="PF07963">
    <property type="entry name" value="N_methyl"/>
    <property type="match status" value="1"/>
</dbReference>
<keyword evidence="1" id="KW-1133">Transmembrane helix</keyword>
<dbReference type="EMBL" id="LCIR01000010">
    <property type="protein sequence ID" value="KKT59600.1"/>
    <property type="molecule type" value="Genomic_DNA"/>
</dbReference>
<comment type="caution">
    <text evidence="2">The sequence shown here is derived from an EMBL/GenBank/DDBJ whole genome shotgun (WGS) entry which is preliminary data.</text>
</comment>
<dbReference type="NCBIfam" id="TIGR02532">
    <property type="entry name" value="IV_pilin_GFxxxE"/>
    <property type="match status" value="1"/>
</dbReference>
<keyword evidence="1" id="KW-0812">Transmembrane</keyword>
<proteinExistence type="predicted"/>
<organism evidence="2 3">
    <name type="scientific">Candidatus Giovannonibacteria bacterium GW2011_GWA1_44_25</name>
    <dbReference type="NCBI Taxonomy" id="1618645"/>
    <lineage>
        <taxon>Bacteria</taxon>
        <taxon>Candidatus Giovannoniibacteriota</taxon>
    </lineage>
</organism>
<gene>
    <name evidence="2" type="ORF">UW53_C0010G0010</name>
</gene>
<dbReference type="InterPro" id="IPR012902">
    <property type="entry name" value="N_methyl_site"/>
</dbReference>
<dbReference type="Proteomes" id="UP000034087">
    <property type="component" value="Unassembled WGS sequence"/>
</dbReference>
<evidence type="ECO:0000313" key="3">
    <source>
        <dbReference type="Proteomes" id="UP000034087"/>
    </source>
</evidence>
<accession>A0A0G1IKC4</accession>